<name>A0A3A4FIY8_9MICC</name>
<dbReference type="FunFam" id="3.40.309.10:FF:000009">
    <property type="entry name" value="Aldehyde dehydrogenase A"/>
    <property type="match status" value="1"/>
</dbReference>
<accession>A0A3A4FIY8</accession>
<dbReference type="InterPro" id="IPR016162">
    <property type="entry name" value="Ald_DH_N"/>
</dbReference>
<feature type="region of interest" description="Disordered" evidence="3">
    <location>
        <begin position="1"/>
        <end position="21"/>
    </location>
</feature>
<dbReference type="NCBIfam" id="NF006916">
    <property type="entry name" value="PRK09407.1"/>
    <property type="match status" value="1"/>
</dbReference>
<feature type="domain" description="Aldehyde dehydrogenase" evidence="4">
    <location>
        <begin position="16"/>
        <end position="470"/>
    </location>
</feature>
<comment type="similarity">
    <text evidence="1">Belongs to the aldehyde dehydrogenase family.</text>
</comment>
<evidence type="ECO:0000313" key="6">
    <source>
        <dbReference type="Proteomes" id="UP000266615"/>
    </source>
</evidence>
<dbReference type="RefSeq" id="WP_119901360.1">
    <property type="nucleotide sequence ID" value="NZ_QYZP01000001.1"/>
</dbReference>
<dbReference type="SUPFAM" id="SSF53720">
    <property type="entry name" value="ALDH-like"/>
    <property type="match status" value="1"/>
</dbReference>
<comment type="caution">
    <text evidence="5">The sequence shown here is derived from an EMBL/GenBank/DDBJ whole genome shotgun (WGS) entry which is preliminary data.</text>
</comment>
<dbReference type="Gene3D" id="3.40.605.10">
    <property type="entry name" value="Aldehyde Dehydrogenase, Chain A, domain 1"/>
    <property type="match status" value="1"/>
</dbReference>
<dbReference type="PANTHER" id="PTHR11699">
    <property type="entry name" value="ALDEHYDE DEHYDROGENASE-RELATED"/>
    <property type="match status" value="1"/>
</dbReference>
<evidence type="ECO:0000313" key="5">
    <source>
        <dbReference type="EMBL" id="RJN32315.1"/>
    </source>
</evidence>
<dbReference type="Gene3D" id="3.40.309.10">
    <property type="entry name" value="Aldehyde Dehydrogenase, Chain A, domain 2"/>
    <property type="match status" value="1"/>
</dbReference>
<keyword evidence="2" id="KW-0560">Oxidoreductase</keyword>
<dbReference type="InterPro" id="IPR016161">
    <property type="entry name" value="Ald_DH/histidinol_DH"/>
</dbReference>
<evidence type="ECO:0000259" key="4">
    <source>
        <dbReference type="Pfam" id="PF00171"/>
    </source>
</evidence>
<organism evidence="5 6">
    <name type="scientific">Nesterenkonia natronophila</name>
    <dbReference type="NCBI Taxonomy" id="2174932"/>
    <lineage>
        <taxon>Bacteria</taxon>
        <taxon>Bacillati</taxon>
        <taxon>Actinomycetota</taxon>
        <taxon>Actinomycetes</taxon>
        <taxon>Micrococcales</taxon>
        <taxon>Micrococcaceae</taxon>
        <taxon>Nesterenkonia</taxon>
    </lineage>
</organism>
<dbReference type="OrthoDB" id="6882680at2"/>
<evidence type="ECO:0000256" key="1">
    <source>
        <dbReference type="ARBA" id="ARBA00009986"/>
    </source>
</evidence>
<evidence type="ECO:0000256" key="2">
    <source>
        <dbReference type="ARBA" id="ARBA00023002"/>
    </source>
</evidence>
<dbReference type="Proteomes" id="UP000266615">
    <property type="component" value="Unassembled WGS sequence"/>
</dbReference>
<evidence type="ECO:0000256" key="3">
    <source>
        <dbReference type="SAM" id="MobiDB-lite"/>
    </source>
</evidence>
<dbReference type="GO" id="GO:0016620">
    <property type="term" value="F:oxidoreductase activity, acting on the aldehyde or oxo group of donors, NAD or NADP as acceptor"/>
    <property type="evidence" value="ECO:0007669"/>
    <property type="project" value="InterPro"/>
</dbReference>
<dbReference type="Pfam" id="PF00171">
    <property type="entry name" value="Aldedh"/>
    <property type="match status" value="1"/>
</dbReference>
<sequence length="504" mass="54975">MDPREDPHAASTGEPRSFTVTCPFDETEVGTLPRSSPEQIRDAFAAAREAQRHWSQTPVEQRIEVIRRFADLVFDHQSELLDLTQRETGKARISAAEELADIGLWTHYLVRQGAAALRTRTRQGGFPLLTNTYERRVPLGVVGVITPWNYPLTIPVTDSLPALLAGNGVVLKPDEQTSHTALRLVSLLREAGLPAELMSVVLGSGEEAGATVVDEADYVMFTGSSATGKVVAQHCAQRLIGFSGELGGKNPMLILEDADVSQAARAAVSSCFANTGQLCMSIERIYVHSSRWEDFTSALVKRVHALKLGAGLKWDVDVGSLVGPAQLNRVAERVNEAVDAGAEILTGGRARPDIGPYFYEPTLLTGVTDEMRVHREETFGPVVSLYRVNDEEEAITAANDSEYGLVASVWSRQRGDQVAQQIRTGSVNINDGHTAAWASMDAPMGGFAQSGIGRRHGREGITKYTESQTVARQRLAPVARIPGVPLRQWAQMMMMGVRALRRIR</sequence>
<dbReference type="InterPro" id="IPR016163">
    <property type="entry name" value="Ald_DH_C"/>
</dbReference>
<dbReference type="InterPro" id="IPR015590">
    <property type="entry name" value="Aldehyde_DH_dom"/>
</dbReference>
<gene>
    <name evidence="5" type="ORF">D3250_00120</name>
</gene>
<proteinExistence type="inferred from homology"/>
<protein>
    <submittedName>
        <fullName evidence="5">Succinate-semialdehyde dehydrogenase (NADP(+))</fullName>
    </submittedName>
</protein>
<keyword evidence="6" id="KW-1185">Reference proteome</keyword>
<dbReference type="EMBL" id="QYZP01000001">
    <property type="protein sequence ID" value="RJN32315.1"/>
    <property type="molecule type" value="Genomic_DNA"/>
</dbReference>
<dbReference type="AlphaFoldDB" id="A0A3A4FIY8"/>
<reference evidence="5 6" key="1">
    <citation type="submission" date="2018-09" db="EMBL/GenBank/DDBJ databases">
        <title>Nesterenkonia natronophila sp. nov., an alkaliphilic actinobacteriume isolated from a soda lake, and emended description of the genus Nesterenkonia.</title>
        <authorList>
            <person name="Menes R.J."/>
            <person name="Iriarte A."/>
        </authorList>
    </citation>
    <scope>NUCLEOTIDE SEQUENCE [LARGE SCALE GENOMIC DNA]</scope>
    <source>
        <strain evidence="5 6">M8</strain>
    </source>
</reference>